<evidence type="ECO:0000313" key="4">
    <source>
        <dbReference type="Proteomes" id="UP001604002"/>
    </source>
</evidence>
<dbReference type="Proteomes" id="UP001604002">
    <property type="component" value="Unassembled WGS sequence"/>
</dbReference>
<keyword evidence="4" id="KW-1185">Reference proteome</keyword>
<dbReference type="InterPro" id="IPR000073">
    <property type="entry name" value="AB_hydrolase_1"/>
</dbReference>
<keyword evidence="1 3" id="KW-0378">Hydrolase</keyword>
<protein>
    <submittedName>
        <fullName evidence="3">Alpha/beta hydrolase</fullName>
    </submittedName>
</protein>
<feature type="domain" description="AB hydrolase-1" evidence="2">
    <location>
        <begin position="20"/>
        <end position="239"/>
    </location>
</feature>
<dbReference type="InterPro" id="IPR029058">
    <property type="entry name" value="AB_hydrolase_fold"/>
</dbReference>
<dbReference type="SUPFAM" id="SSF53474">
    <property type="entry name" value="alpha/beta-Hydrolases"/>
    <property type="match status" value="1"/>
</dbReference>
<evidence type="ECO:0000259" key="2">
    <source>
        <dbReference type="Pfam" id="PF00561"/>
    </source>
</evidence>
<comment type="caution">
    <text evidence="3">The sequence shown here is derived from an EMBL/GenBank/DDBJ whole genome shotgun (WGS) entry which is preliminary data.</text>
</comment>
<evidence type="ECO:0000256" key="1">
    <source>
        <dbReference type="ARBA" id="ARBA00022801"/>
    </source>
</evidence>
<dbReference type="PANTHER" id="PTHR43798:SF31">
    <property type="entry name" value="AB HYDROLASE SUPERFAMILY PROTEIN YCLE"/>
    <property type="match status" value="1"/>
</dbReference>
<name>A0ABW6ZVN0_9HYPH</name>
<organism evidence="3 4">
    <name type="scientific">Xanthobacter oligotrophicus</name>
    <dbReference type="NCBI Taxonomy" id="2607286"/>
    <lineage>
        <taxon>Bacteria</taxon>
        <taxon>Pseudomonadati</taxon>
        <taxon>Pseudomonadota</taxon>
        <taxon>Alphaproteobacteria</taxon>
        <taxon>Hyphomicrobiales</taxon>
        <taxon>Xanthobacteraceae</taxon>
        <taxon>Xanthobacter</taxon>
    </lineage>
</organism>
<dbReference type="InterPro" id="IPR050266">
    <property type="entry name" value="AB_hydrolase_sf"/>
</dbReference>
<dbReference type="PANTHER" id="PTHR43798">
    <property type="entry name" value="MONOACYLGLYCEROL LIPASE"/>
    <property type="match status" value="1"/>
</dbReference>
<dbReference type="GO" id="GO:0016787">
    <property type="term" value="F:hydrolase activity"/>
    <property type="evidence" value="ECO:0007669"/>
    <property type="project" value="UniProtKB-KW"/>
</dbReference>
<dbReference type="RefSeq" id="WP_393992643.1">
    <property type="nucleotide sequence ID" value="NZ_JBAFVH010000006.1"/>
</dbReference>
<proteinExistence type="predicted"/>
<dbReference type="Pfam" id="PF00561">
    <property type="entry name" value="Abhydrolase_1"/>
    <property type="match status" value="1"/>
</dbReference>
<dbReference type="Gene3D" id="3.40.50.1820">
    <property type="entry name" value="alpha/beta hydrolase"/>
    <property type="match status" value="1"/>
</dbReference>
<dbReference type="EMBL" id="JBAFVH010000006">
    <property type="protein sequence ID" value="MFG1372786.1"/>
    <property type="molecule type" value="Genomic_DNA"/>
</dbReference>
<reference evidence="3 4" key="1">
    <citation type="submission" date="2024-02" db="EMBL/GenBank/DDBJ databases">
        <title>Expansion and revision of Xanthobacter and proposal of Roseixanthobacter gen. nov.</title>
        <authorList>
            <person name="Soltysiak M.P.M."/>
            <person name="Jalihal A."/>
            <person name="Ory A."/>
            <person name="Chrisophersen C."/>
            <person name="Lee A.D."/>
            <person name="Boulton J."/>
            <person name="Springer M."/>
        </authorList>
    </citation>
    <scope>NUCLEOTIDE SEQUENCE [LARGE SCALE GENOMIC DNA]</scope>
    <source>
        <strain evidence="3 4">23A</strain>
    </source>
</reference>
<accession>A0ABW6ZVN0</accession>
<sequence length="260" mass="27001">MEPLGYTTVGSGPRKVMAAHTWLADHRTYAPMMAFLDGTAATFVFPDFRGYGRSRDRDGAFSVREMGEDMLALADHLGWEHFDLVGNSMGGQAAQLLAGSPLAAGRIDSLTLLCSVPASGFPLDAEAAAFFGAAADSADVRGQCANAVTGGRLGPAFAAWMAGLSQESATRQAIAGYLRAWTTEDISQEIGDFAGAVRIFVGAFDPVLTAEVAAERIRPLFSGATIGTIPGAGHYPSLETPAYAAAILNTPELTGAGHAS</sequence>
<gene>
    <name evidence="3" type="ORF">V5F32_11475</name>
</gene>
<evidence type="ECO:0000313" key="3">
    <source>
        <dbReference type="EMBL" id="MFG1372786.1"/>
    </source>
</evidence>